<dbReference type="KEGG" id="ter:Tery_1540"/>
<dbReference type="GO" id="GO:0005886">
    <property type="term" value="C:plasma membrane"/>
    <property type="evidence" value="ECO:0007669"/>
    <property type="project" value="UniProtKB-SubCell"/>
</dbReference>
<proteinExistence type="inferred from homology"/>
<feature type="transmembrane region" description="Helical" evidence="6">
    <location>
        <begin position="98"/>
        <end position="116"/>
    </location>
</feature>
<gene>
    <name evidence="7" type="ordered locus">Tery_1540</name>
</gene>
<reference evidence="7" key="1">
    <citation type="submission" date="2006-06" db="EMBL/GenBank/DDBJ databases">
        <title>Complete sequence of Trichodesmium erythraeum IMS101.</title>
        <authorList>
            <consortium name="US DOE Joint Genome Institute"/>
            <person name="Copeland A."/>
            <person name="Lucas S."/>
            <person name="Lapidus A."/>
            <person name="Barry K."/>
            <person name="Detter J.C."/>
            <person name="Glavina del Rio T."/>
            <person name="Hammon N."/>
            <person name="Israni S."/>
            <person name="Dalin E."/>
            <person name="Tice H."/>
            <person name="Pitluck S."/>
            <person name="Kiss H."/>
            <person name="Munk A.C."/>
            <person name="Brettin T."/>
            <person name="Bruce D."/>
            <person name="Han C."/>
            <person name="Tapia R."/>
            <person name="Gilna P."/>
            <person name="Schmutz J."/>
            <person name="Larimer F."/>
            <person name="Land M."/>
            <person name="Hauser L."/>
            <person name="Kyrpides N."/>
            <person name="Kim E."/>
            <person name="Richardson P."/>
        </authorList>
    </citation>
    <scope>NUCLEOTIDE SEQUENCE [LARGE SCALE GENOMIC DNA]</scope>
    <source>
        <strain evidence="7">IMS101</strain>
    </source>
</reference>
<keyword evidence="6" id="KW-1003">Cell membrane</keyword>
<dbReference type="PANTHER" id="PTHR43701">
    <property type="entry name" value="MEMBRANE TRANSPORTER PROTEIN MJ0441-RELATED"/>
    <property type="match status" value="1"/>
</dbReference>
<dbReference type="Pfam" id="PF01925">
    <property type="entry name" value="TauE"/>
    <property type="match status" value="1"/>
</dbReference>
<comment type="similarity">
    <text evidence="2 6">Belongs to the 4-toluene sulfonate uptake permease (TSUP) (TC 2.A.102) family.</text>
</comment>
<evidence type="ECO:0000256" key="6">
    <source>
        <dbReference type="RuleBase" id="RU363041"/>
    </source>
</evidence>
<sequence>MEHIELLYISFSGLFAGVLAGFLGIGGGVVMIPVLVTLGYQPVQAVGTTTLSILITAISGSIQNLQMGNLTISRVIAIGFPALITAQLGVYLENQFSSRWLLFAFGLFLILNIYLVEFRKQVTKRKKEQEELEQNLREDVLVKLENRNNQDFAEEFALPITDESLLLIEPIIKKINSQIPEKYMKPIARITTGSLAGLLAGLFGLGGGVILVPLQILLLGEKIKVAIPTSLGVIVITAFSACIGHAVRGNVLWETGLLLGFSGLLGVQFSTRSMKKLPDEVISFAFRALLAIISIYIFWEGVNIG</sequence>
<evidence type="ECO:0000256" key="2">
    <source>
        <dbReference type="ARBA" id="ARBA00009142"/>
    </source>
</evidence>
<dbReference type="RefSeq" id="WP_011611197.1">
    <property type="nucleotide sequence ID" value="NC_008312.1"/>
</dbReference>
<feature type="transmembrane region" description="Helical" evidence="6">
    <location>
        <begin position="251"/>
        <end position="269"/>
    </location>
</feature>
<keyword evidence="4 6" id="KW-1133">Transmembrane helix</keyword>
<keyword evidence="3 6" id="KW-0812">Transmembrane</keyword>
<feature type="transmembrane region" description="Helical" evidence="6">
    <location>
        <begin position="74"/>
        <end position="92"/>
    </location>
</feature>
<evidence type="ECO:0000313" key="7">
    <source>
        <dbReference type="EMBL" id="ABG50821.1"/>
    </source>
</evidence>
<evidence type="ECO:0000256" key="1">
    <source>
        <dbReference type="ARBA" id="ARBA00004141"/>
    </source>
</evidence>
<dbReference type="HOGENOM" id="CLU_045498_5_4_3"/>
<dbReference type="PANTHER" id="PTHR43701:SF2">
    <property type="entry name" value="MEMBRANE TRANSPORTER PROTEIN YJNA-RELATED"/>
    <property type="match status" value="1"/>
</dbReference>
<dbReference type="InterPro" id="IPR051598">
    <property type="entry name" value="TSUP/Inactive_protease-like"/>
</dbReference>
<evidence type="ECO:0000256" key="5">
    <source>
        <dbReference type="ARBA" id="ARBA00023136"/>
    </source>
</evidence>
<feature type="transmembrane region" description="Helical" evidence="6">
    <location>
        <begin position="42"/>
        <end position="62"/>
    </location>
</feature>
<feature type="transmembrane region" description="Helical" evidence="6">
    <location>
        <begin position="195"/>
        <end position="219"/>
    </location>
</feature>
<name>Q115K3_TRIEI</name>
<keyword evidence="5 6" id="KW-0472">Membrane</keyword>
<organism evidence="7">
    <name type="scientific">Trichodesmium erythraeum (strain IMS101)</name>
    <dbReference type="NCBI Taxonomy" id="203124"/>
    <lineage>
        <taxon>Bacteria</taxon>
        <taxon>Bacillati</taxon>
        <taxon>Cyanobacteriota</taxon>
        <taxon>Cyanophyceae</taxon>
        <taxon>Oscillatoriophycideae</taxon>
        <taxon>Oscillatoriales</taxon>
        <taxon>Microcoleaceae</taxon>
        <taxon>Trichodesmium</taxon>
    </lineage>
</organism>
<dbReference type="AlphaFoldDB" id="Q115K3"/>
<evidence type="ECO:0000256" key="3">
    <source>
        <dbReference type="ARBA" id="ARBA00022692"/>
    </source>
</evidence>
<dbReference type="EMBL" id="CP000393">
    <property type="protein sequence ID" value="ABG50821.1"/>
    <property type="molecule type" value="Genomic_DNA"/>
</dbReference>
<evidence type="ECO:0000256" key="4">
    <source>
        <dbReference type="ARBA" id="ARBA00022989"/>
    </source>
</evidence>
<comment type="subcellular location">
    <subcellularLocation>
        <location evidence="6">Cell membrane</location>
        <topology evidence="6">Multi-pass membrane protein</topology>
    </subcellularLocation>
    <subcellularLocation>
        <location evidence="1">Membrane</location>
        <topology evidence="1">Multi-pass membrane protein</topology>
    </subcellularLocation>
</comment>
<feature type="transmembrane region" description="Helical" evidence="6">
    <location>
        <begin position="7"/>
        <end position="36"/>
    </location>
</feature>
<accession>Q115K3</accession>
<dbReference type="OrthoDB" id="464048at2"/>
<dbReference type="eggNOG" id="COG0730">
    <property type="taxonomic scope" value="Bacteria"/>
</dbReference>
<dbReference type="InterPro" id="IPR002781">
    <property type="entry name" value="TM_pro_TauE-like"/>
</dbReference>
<feature type="transmembrane region" description="Helical" evidence="6">
    <location>
        <begin position="225"/>
        <end position="244"/>
    </location>
</feature>
<protein>
    <recommendedName>
        <fullName evidence="6">Probable membrane transporter protein</fullName>
    </recommendedName>
</protein>
<feature type="transmembrane region" description="Helical" evidence="6">
    <location>
        <begin position="281"/>
        <end position="299"/>
    </location>
</feature>